<evidence type="ECO:0000256" key="1">
    <source>
        <dbReference type="SAM" id="MobiDB-lite"/>
    </source>
</evidence>
<protein>
    <submittedName>
        <fullName evidence="2">Uncharacterized protein</fullName>
    </submittedName>
</protein>
<feature type="region of interest" description="Disordered" evidence="1">
    <location>
        <begin position="53"/>
        <end position="93"/>
    </location>
</feature>
<keyword evidence="3" id="KW-1185">Reference proteome</keyword>
<name>A0ABD1SEE8_9LAMI</name>
<feature type="compositionally biased region" description="Basic and acidic residues" evidence="1">
    <location>
        <begin position="75"/>
        <end position="88"/>
    </location>
</feature>
<reference evidence="3" key="1">
    <citation type="submission" date="2024-07" db="EMBL/GenBank/DDBJ databases">
        <title>Two chromosome-level genome assemblies of Korean endemic species Abeliophyllum distichum and Forsythia ovata (Oleaceae).</title>
        <authorList>
            <person name="Jang H."/>
        </authorList>
    </citation>
    <scope>NUCLEOTIDE SEQUENCE [LARGE SCALE GENOMIC DNA]</scope>
</reference>
<accession>A0ABD1SEE8</accession>
<feature type="compositionally biased region" description="Low complexity" evidence="1">
    <location>
        <begin position="55"/>
        <end position="67"/>
    </location>
</feature>
<gene>
    <name evidence="2" type="ORF">Adt_24663</name>
</gene>
<proteinExistence type="predicted"/>
<sequence length="120" mass="13725">MMGNEMEWLSTSSVVERAKEELEILENEHPNSFHYLKSELQILISNFQSHYLPPTSSSSSALTQESSTSKKRKANRSESNENSDDAHIPKIHKVKSSKIDAVLERAQQCIHKIRRFKATL</sequence>
<dbReference type="Proteomes" id="UP001604336">
    <property type="component" value="Unassembled WGS sequence"/>
</dbReference>
<dbReference type="AlphaFoldDB" id="A0ABD1SEE8"/>
<evidence type="ECO:0000313" key="2">
    <source>
        <dbReference type="EMBL" id="KAL2499113.1"/>
    </source>
</evidence>
<comment type="caution">
    <text evidence="2">The sequence shown here is derived from an EMBL/GenBank/DDBJ whole genome shotgun (WGS) entry which is preliminary data.</text>
</comment>
<organism evidence="2 3">
    <name type="scientific">Abeliophyllum distichum</name>
    <dbReference type="NCBI Taxonomy" id="126358"/>
    <lineage>
        <taxon>Eukaryota</taxon>
        <taxon>Viridiplantae</taxon>
        <taxon>Streptophyta</taxon>
        <taxon>Embryophyta</taxon>
        <taxon>Tracheophyta</taxon>
        <taxon>Spermatophyta</taxon>
        <taxon>Magnoliopsida</taxon>
        <taxon>eudicotyledons</taxon>
        <taxon>Gunneridae</taxon>
        <taxon>Pentapetalae</taxon>
        <taxon>asterids</taxon>
        <taxon>lamiids</taxon>
        <taxon>Lamiales</taxon>
        <taxon>Oleaceae</taxon>
        <taxon>Forsythieae</taxon>
        <taxon>Abeliophyllum</taxon>
    </lineage>
</organism>
<dbReference type="EMBL" id="JBFOLK010000007">
    <property type="protein sequence ID" value="KAL2499113.1"/>
    <property type="molecule type" value="Genomic_DNA"/>
</dbReference>
<evidence type="ECO:0000313" key="3">
    <source>
        <dbReference type="Proteomes" id="UP001604336"/>
    </source>
</evidence>